<keyword evidence="1" id="KW-1133">Transmembrane helix</keyword>
<keyword evidence="3" id="KW-1185">Reference proteome</keyword>
<protein>
    <submittedName>
        <fullName evidence="2">Uncharacterized protein</fullName>
    </submittedName>
</protein>
<dbReference type="AlphaFoldDB" id="A0A452YQ35"/>
<proteinExistence type="predicted"/>
<reference evidence="3" key="1">
    <citation type="journal article" date="2014" name="Science">
        <title>Ancient hybridizations among the ancestral genomes of bread wheat.</title>
        <authorList>
            <consortium name="International Wheat Genome Sequencing Consortium,"/>
            <person name="Marcussen T."/>
            <person name="Sandve S.R."/>
            <person name="Heier L."/>
            <person name="Spannagl M."/>
            <person name="Pfeifer M."/>
            <person name="Jakobsen K.S."/>
            <person name="Wulff B.B."/>
            <person name="Steuernagel B."/>
            <person name="Mayer K.F."/>
            <person name="Olsen O.A."/>
        </authorList>
    </citation>
    <scope>NUCLEOTIDE SEQUENCE [LARGE SCALE GENOMIC DNA]</scope>
    <source>
        <strain evidence="3">cv. AL8/78</strain>
    </source>
</reference>
<reference evidence="2" key="5">
    <citation type="journal article" date="2021" name="G3 (Bethesda)">
        <title>Aegilops tauschii genome assembly Aet v5.0 features greater sequence contiguity and improved annotation.</title>
        <authorList>
            <person name="Wang L."/>
            <person name="Zhu T."/>
            <person name="Rodriguez J.C."/>
            <person name="Deal K.R."/>
            <person name="Dubcovsky J."/>
            <person name="McGuire P.E."/>
            <person name="Lux T."/>
            <person name="Spannagl M."/>
            <person name="Mayer K.F.X."/>
            <person name="Baldrich P."/>
            <person name="Meyers B.C."/>
            <person name="Huo N."/>
            <person name="Gu Y.Q."/>
            <person name="Zhou H."/>
            <person name="Devos K.M."/>
            <person name="Bennetzen J.L."/>
            <person name="Unver T."/>
            <person name="Budak H."/>
            <person name="Gulick P.J."/>
            <person name="Galiba G."/>
            <person name="Kalapos B."/>
            <person name="Nelson D.R."/>
            <person name="Li P."/>
            <person name="You F.M."/>
            <person name="Luo M.C."/>
            <person name="Dvorak J."/>
        </authorList>
    </citation>
    <scope>NUCLEOTIDE SEQUENCE [LARGE SCALE GENOMIC DNA]</scope>
    <source>
        <strain evidence="2">cv. AL8/78</strain>
    </source>
</reference>
<dbReference type="EnsemblPlants" id="AET1Gv20498500.3">
    <property type="protein sequence ID" value="AET1Gv20498500.3"/>
    <property type="gene ID" value="AET1Gv20498500"/>
</dbReference>
<keyword evidence="1" id="KW-0472">Membrane</keyword>
<organism evidence="2 3">
    <name type="scientific">Aegilops tauschii subsp. strangulata</name>
    <name type="common">Goatgrass</name>
    <dbReference type="NCBI Taxonomy" id="200361"/>
    <lineage>
        <taxon>Eukaryota</taxon>
        <taxon>Viridiplantae</taxon>
        <taxon>Streptophyta</taxon>
        <taxon>Embryophyta</taxon>
        <taxon>Tracheophyta</taxon>
        <taxon>Spermatophyta</taxon>
        <taxon>Magnoliopsida</taxon>
        <taxon>Liliopsida</taxon>
        <taxon>Poales</taxon>
        <taxon>Poaceae</taxon>
        <taxon>BOP clade</taxon>
        <taxon>Pooideae</taxon>
        <taxon>Triticodae</taxon>
        <taxon>Triticeae</taxon>
        <taxon>Triticinae</taxon>
        <taxon>Aegilops</taxon>
    </lineage>
</organism>
<evidence type="ECO:0000256" key="1">
    <source>
        <dbReference type="SAM" id="Phobius"/>
    </source>
</evidence>
<sequence length="43" mass="5171">MLQFAQNIKLLTLILITSLFGLNFRMQKKLQRKLKQLRSEPRI</sequence>
<evidence type="ECO:0000313" key="2">
    <source>
        <dbReference type="EnsemblPlants" id="AET1Gv20498500.3"/>
    </source>
</evidence>
<dbReference type="Proteomes" id="UP000015105">
    <property type="component" value="Chromosome 1D"/>
</dbReference>
<keyword evidence="1" id="KW-0812">Transmembrane</keyword>
<reference evidence="3" key="2">
    <citation type="journal article" date="2017" name="Nat. Plants">
        <title>The Aegilops tauschii genome reveals multiple impacts of transposons.</title>
        <authorList>
            <person name="Zhao G."/>
            <person name="Zou C."/>
            <person name="Li K."/>
            <person name="Wang K."/>
            <person name="Li T."/>
            <person name="Gao L."/>
            <person name="Zhang X."/>
            <person name="Wang H."/>
            <person name="Yang Z."/>
            <person name="Liu X."/>
            <person name="Jiang W."/>
            <person name="Mao L."/>
            <person name="Kong X."/>
            <person name="Jiao Y."/>
            <person name="Jia J."/>
        </authorList>
    </citation>
    <scope>NUCLEOTIDE SEQUENCE [LARGE SCALE GENOMIC DNA]</scope>
    <source>
        <strain evidence="3">cv. AL8/78</strain>
    </source>
</reference>
<accession>A0A452YQ35</accession>
<reference evidence="2" key="4">
    <citation type="submission" date="2019-03" db="UniProtKB">
        <authorList>
            <consortium name="EnsemblPlants"/>
        </authorList>
    </citation>
    <scope>IDENTIFICATION</scope>
</reference>
<reference evidence="2" key="3">
    <citation type="journal article" date="2017" name="Nature">
        <title>Genome sequence of the progenitor of the wheat D genome Aegilops tauschii.</title>
        <authorList>
            <person name="Luo M.C."/>
            <person name="Gu Y.Q."/>
            <person name="Puiu D."/>
            <person name="Wang H."/>
            <person name="Twardziok S.O."/>
            <person name="Deal K.R."/>
            <person name="Huo N."/>
            <person name="Zhu T."/>
            <person name="Wang L."/>
            <person name="Wang Y."/>
            <person name="McGuire P.E."/>
            <person name="Liu S."/>
            <person name="Long H."/>
            <person name="Ramasamy R.K."/>
            <person name="Rodriguez J.C."/>
            <person name="Van S.L."/>
            <person name="Yuan L."/>
            <person name="Wang Z."/>
            <person name="Xia Z."/>
            <person name="Xiao L."/>
            <person name="Anderson O.D."/>
            <person name="Ouyang S."/>
            <person name="Liang Y."/>
            <person name="Zimin A.V."/>
            <person name="Pertea G."/>
            <person name="Qi P."/>
            <person name="Bennetzen J.L."/>
            <person name="Dai X."/>
            <person name="Dawson M.W."/>
            <person name="Muller H.G."/>
            <person name="Kugler K."/>
            <person name="Rivarola-Duarte L."/>
            <person name="Spannagl M."/>
            <person name="Mayer K.F.X."/>
            <person name="Lu F.H."/>
            <person name="Bevan M.W."/>
            <person name="Leroy P."/>
            <person name="Li P."/>
            <person name="You F.M."/>
            <person name="Sun Q."/>
            <person name="Liu Z."/>
            <person name="Lyons E."/>
            <person name="Wicker T."/>
            <person name="Salzberg S.L."/>
            <person name="Devos K.M."/>
            <person name="Dvorak J."/>
        </authorList>
    </citation>
    <scope>NUCLEOTIDE SEQUENCE [LARGE SCALE GENOMIC DNA]</scope>
    <source>
        <strain evidence="2">cv. AL8/78</strain>
    </source>
</reference>
<evidence type="ECO:0000313" key="3">
    <source>
        <dbReference type="Proteomes" id="UP000015105"/>
    </source>
</evidence>
<name>A0A452YQ35_AEGTS</name>
<dbReference type="Gramene" id="AET1Gv20498500.3">
    <property type="protein sequence ID" value="AET1Gv20498500.3"/>
    <property type="gene ID" value="AET1Gv20498500"/>
</dbReference>
<feature type="transmembrane region" description="Helical" evidence="1">
    <location>
        <begin position="6"/>
        <end position="24"/>
    </location>
</feature>